<gene>
    <name evidence="2" type="ORF">GCM10009776_02630</name>
</gene>
<evidence type="ECO:0000313" key="2">
    <source>
        <dbReference type="EMBL" id="GAA1944302.1"/>
    </source>
</evidence>
<evidence type="ECO:0000259" key="1">
    <source>
        <dbReference type="Pfam" id="PF04230"/>
    </source>
</evidence>
<proteinExistence type="predicted"/>
<dbReference type="Pfam" id="PF04230">
    <property type="entry name" value="PS_pyruv_trans"/>
    <property type="match status" value="1"/>
</dbReference>
<keyword evidence="3" id="KW-1185">Reference proteome</keyword>
<protein>
    <recommendedName>
        <fullName evidence="1">Polysaccharide pyruvyl transferase domain-containing protein</fullName>
    </recommendedName>
</protein>
<name>A0ABP5BG23_9MICO</name>
<dbReference type="EMBL" id="BAAAOG010000001">
    <property type="protein sequence ID" value="GAA1944302.1"/>
    <property type="molecule type" value="Genomic_DNA"/>
</dbReference>
<sequence length="301" mass="33180">MLARTSPCESPQHGLSKMRHMTTIRIRGVQVVHWNPRRHLGSSRLARALPRVPRVDNFGDLLGPLVVRRLARSAPGRGDGRRLLAVGSILHFAKDGDVVWGTGRNGKIPDEDHRFANLDVRAVRGPLTRAWLLDRGIDTPRVYGDPALLLPTVFPEFAASVVPLKRGVTIVPNMHDAPQWRHADGFLDPTARLWTCIRTIAESSHVVASSLHGIIVAETFGVPVSLMLPGAEDLFKYRDYFGGTGRELPHAATMIEEALDHPAPPLTGWDPQPLLQGFPRELWMDGARLPVPRPASDSAVQ</sequence>
<feature type="domain" description="Polysaccharide pyruvyl transferase" evidence="1">
    <location>
        <begin position="115"/>
        <end position="224"/>
    </location>
</feature>
<accession>A0ABP5BG23</accession>
<organism evidence="2 3">
    <name type="scientific">Microbacterium deminutum</name>
    <dbReference type="NCBI Taxonomy" id="344164"/>
    <lineage>
        <taxon>Bacteria</taxon>
        <taxon>Bacillati</taxon>
        <taxon>Actinomycetota</taxon>
        <taxon>Actinomycetes</taxon>
        <taxon>Micrococcales</taxon>
        <taxon>Microbacteriaceae</taxon>
        <taxon>Microbacterium</taxon>
    </lineage>
</organism>
<dbReference type="InterPro" id="IPR007345">
    <property type="entry name" value="Polysacch_pyruvyl_Trfase"/>
</dbReference>
<evidence type="ECO:0000313" key="3">
    <source>
        <dbReference type="Proteomes" id="UP001499933"/>
    </source>
</evidence>
<reference evidence="3" key="1">
    <citation type="journal article" date="2019" name="Int. J. Syst. Evol. Microbiol.">
        <title>The Global Catalogue of Microorganisms (GCM) 10K type strain sequencing project: providing services to taxonomists for standard genome sequencing and annotation.</title>
        <authorList>
            <consortium name="The Broad Institute Genomics Platform"/>
            <consortium name="The Broad Institute Genome Sequencing Center for Infectious Disease"/>
            <person name="Wu L."/>
            <person name="Ma J."/>
        </authorList>
    </citation>
    <scope>NUCLEOTIDE SEQUENCE [LARGE SCALE GENOMIC DNA]</scope>
    <source>
        <strain evidence="3">JCM 14901</strain>
    </source>
</reference>
<comment type="caution">
    <text evidence="2">The sequence shown here is derived from an EMBL/GenBank/DDBJ whole genome shotgun (WGS) entry which is preliminary data.</text>
</comment>
<dbReference type="Proteomes" id="UP001499933">
    <property type="component" value="Unassembled WGS sequence"/>
</dbReference>